<evidence type="ECO:0000313" key="2">
    <source>
        <dbReference type="EMBL" id="WAR01507.1"/>
    </source>
</evidence>
<dbReference type="Pfam" id="PF05826">
    <property type="entry name" value="Phospholip_A2_2"/>
    <property type="match status" value="1"/>
</dbReference>
<dbReference type="PANTHER" id="PTHR12253">
    <property type="entry name" value="RH14732P"/>
    <property type="match status" value="1"/>
</dbReference>
<dbReference type="SUPFAM" id="SSF48619">
    <property type="entry name" value="Phospholipase A2, PLA2"/>
    <property type="match status" value="1"/>
</dbReference>
<protein>
    <submittedName>
        <fullName evidence="2">PA2G3-like protein</fullName>
    </submittedName>
</protein>
<proteinExistence type="predicted"/>
<keyword evidence="3" id="KW-1185">Reference proteome</keyword>
<feature type="domain" description="Phospholipase A2-like central" evidence="1">
    <location>
        <begin position="14"/>
        <end position="47"/>
    </location>
</feature>
<name>A0ABY7DUV3_MYAAR</name>
<dbReference type="InterPro" id="IPR016090">
    <property type="entry name" value="PLA2-like_dom"/>
</dbReference>
<evidence type="ECO:0000259" key="1">
    <source>
        <dbReference type="Pfam" id="PF05826"/>
    </source>
</evidence>
<evidence type="ECO:0000313" key="3">
    <source>
        <dbReference type="Proteomes" id="UP001164746"/>
    </source>
</evidence>
<sequence length="95" mass="11008">MTRIKEGGRNRIFETRFRGCLRSSVSSMASMIGKIYFNILGSKCFRLTEVEVCMERSWWGRCQRYENKTTAAVVNQVSFLEDDRQAEADNHTSSK</sequence>
<dbReference type="Proteomes" id="UP001164746">
    <property type="component" value="Chromosome 4"/>
</dbReference>
<organism evidence="2 3">
    <name type="scientific">Mya arenaria</name>
    <name type="common">Soft-shell clam</name>
    <dbReference type="NCBI Taxonomy" id="6604"/>
    <lineage>
        <taxon>Eukaryota</taxon>
        <taxon>Metazoa</taxon>
        <taxon>Spiralia</taxon>
        <taxon>Lophotrochozoa</taxon>
        <taxon>Mollusca</taxon>
        <taxon>Bivalvia</taxon>
        <taxon>Autobranchia</taxon>
        <taxon>Heteroconchia</taxon>
        <taxon>Euheterodonta</taxon>
        <taxon>Imparidentia</taxon>
        <taxon>Neoheterodontei</taxon>
        <taxon>Myida</taxon>
        <taxon>Myoidea</taxon>
        <taxon>Myidae</taxon>
        <taxon>Mya</taxon>
    </lineage>
</organism>
<dbReference type="EMBL" id="CP111015">
    <property type="protein sequence ID" value="WAR01507.1"/>
    <property type="molecule type" value="Genomic_DNA"/>
</dbReference>
<dbReference type="InterPro" id="IPR036444">
    <property type="entry name" value="PLipase_A2_dom_sf"/>
</dbReference>
<accession>A0ABY7DUV3</accession>
<reference evidence="2" key="1">
    <citation type="submission" date="2022-11" db="EMBL/GenBank/DDBJ databases">
        <title>Centuries of genome instability and evolution in soft-shell clam transmissible cancer (bioRxiv).</title>
        <authorList>
            <person name="Hart S.F.M."/>
            <person name="Yonemitsu M.A."/>
            <person name="Giersch R.M."/>
            <person name="Beal B.F."/>
            <person name="Arriagada G."/>
            <person name="Davis B.W."/>
            <person name="Ostrander E.A."/>
            <person name="Goff S.P."/>
            <person name="Metzger M.J."/>
        </authorList>
    </citation>
    <scope>NUCLEOTIDE SEQUENCE</scope>
    <source>
        <strain evidence="2">MELC-2E11</strain>
        <tissue evidence="2">Siphon/mantle</tissue>
    </source>
</reference>
<dbReference type="Gene3D" id="1.20.90.10">
    <property type="entry name" value="Phospholipase A2 domain"/>
    <property type="match status" value="1"/>
</dbReference>
<gene>
    <name evidence="2" type="ORF">MAR_008065</name>
</gene>